<dbReference type="RefSeq" id="WP_013477936.1">
    <property type="nucleotide sequence ID" value="NC_014816.1"/>
</dbReference>
<dbReference type="AlphaFoldDB" id="E8RQ45"/>
<dbReference type="KEGG" id="aex:Astex_0407"/>
<dbReference type="HOGENOM" id="CLU_2434530_0_0_5"/>
<evidence type="ECO:0000313" key="2">
    <source>
        <dbReference type="Proteomes" id="UP000001492"/>
    </source>
</evidence>
<evidence type="ECO:0000313" key="1">
    <source>
        <dbReference type="EMBL" id="ADU12102.1"/>
    </source>
</evidence>
<gene>
    <name evidence="1" type="ordered locus">Astex_0407</name>
</gene>
<reference evidence="2" key="1">
    <citation type="submission" date="2010-12" db="EMBL/GenBank/DDBJ databases">
        <title>Complete sequence of chromosome 1 of Asticcacaulis excentricus CB 48.</title>
        <authorList>
            <consortium name="US DOE Joint Genome Institute"/>
            <person name="Lucas S."/>
            <person name="Copeland A."/>
            <person name="Lapidus A."/>
            <person name="Cheng J.-F."/>
            <person name="Bruce D."/>
            <person name="Goodwin L."/>
            <person name="Pitluck S."/>
            <person name="Teshima H."/>
            <person name="Davenport K."/>
            <person name="Detter J.C."/>
            <person name="Han C."/>
            <person name="Tapia R."/>
            <person name="Land M."/>
            <person name="Hauser L."/>
            <person name="Jeffries C."/>
            <person name="Kyrpides N."/>
            <person name="Ivanova N."/>
            <person name="Ovchinnikova G."/>
            <person name="Brun Y.V."/>
            <person name="Woyke T."/>
        </authorList>
    </citation>
    <scope>NUCLEOTIDE SEQUENCE [LARGE SCALE GENOMIC DNA]</scope>
    <source>
        <strain evidence="2">ATCC 15261 / DSM 4724 / KCTC 12464 / NCIMB 9791 / VKM B-1370 / CB 48</strain>
    </source>
</reference>
<accession>E8RQ45</accession>
<name>E8RQ45_ASTEC</name>
<sequence>MKPYVEVLAGGGYRVGFDDAPGLTASGATVMEALRALSAEISRQYDTEKGDESAAAETARRQTDILANDRFIRGNQMQDSVMKAMALGFI</sequence>
<protein>
    <submittedName>
        <fullName evidence="1">Uncharacterized protein</fullName>
    </submittedName>
</protein>
<dbReference type="Proteomes" id="UP000001492">
    <property type="component" value="Chromosome 1"/>
</dbReference>
<dbReference type="STRING" id="573065.Astex_0407"/>
<keyword evidence="2" id="KW-1185">Reference proteome</keyword>
<proteinExistence type="predicted"/>
<dbReference type="EMBL" id="CP002395">
    <property type="protein sequence ID" value="ADU12102.1"/>
    <property type="molecule type" value="Genomic_DNA"/>
</dbReference>
<organism evidence="1 2">
    <name type="scientific">Asticcacaulis excentricus (strain ATCC 15261 / DSM 4724 / KCTC 12464 / NCIMB 9791 / VKM B-1370 / CB 48)</name>
    <dbReference type="NCBI Taxonomy" id="573065"/>
    <lineage>
        <taxon>Bacteria</taxon>
        <taxon>Pseudomonadati</taxon>
        <taxon>Pseudomonadota</taxon>
        <taxon>Alphaproteobacteria</taxon>
        <taxon>Caulobacterales</taxon>
        <taxon>Caulobacteraceae</taxon>
        <taxon>Asticcacaulis</taxon>
    </lineage>
</organism>
<dbReference type="OrthoDB" id="7173942at2"/>